<feature type="domain" description="Myb-like" evidence="2">
    <location>
        <begin position="110"/>
        <end position="170"/>
    </location>
</feature>
<comment type="caution">
    <text evidence="3">The sequence shown here is derived from an EMBL/GenBank/DDBJ whole genome shotgun (WGS) entry which is preliminary data.</text>
</comment>
<proteinExistence type="predicted"/>
<dbReference type="PANTHER" id="PTHR46327">
    <property type="entry name" value="F16F4.11 PROTEIN-RELATED"/>
    <property type="match status" value="1"/>
</dbReference>
<dbReference type="InterPro" id="IPR001005">
    <property type="entry name" value="SANT/Myb"/>
</dbReference>
<evidence type="ECO:0000256" key="1">
    <source>
        <dbReference type="SAM" id="Coils"/>
    </source>
</evidence>
<sequence length="381" mass="44316">MEDIFQVFGDMTRSEPLNFQESQEPVQINHQQAPSSYSYGSFSFNQQKIPDVFSFGVDGIQQFDQPVMLLDGNKDESMNQFARNNQSPNGQCGQNRLPESSIEKTEQVWQRIRWTDEMVRILIAAVSHVGEDVSSDCPIKGKWRAISNTMIERGYTVSPQQCEDKFNDLNKKFKRLNDLLGRNISCDVVENPALMESMNISEEAKEEVRRILTCKQLFYQEMCSYHNKNRKFLAHDVPLQQSVQSALKGKAKCDDQSVILSMPAKRQKHGEDNGVSSWADMHPPDLINVPPEAIKGQQELSQWMISRSLQLEEKKLQIQNQMLELEKRKFEWLKFCQQEDRELHKMRLKNEVMKVENERLAFELKCRERVMLGTEKTCLRL</sequence>
<organism evidence="3">
    <name type="scientific">Sesamum calycinum</name>
    <dbReference type="NCBI Taxonomy" id="2727403"/>
    <lineage>
        <taxon>Eukaryota</taxon>
        <taxon>Viridiplantae</taxon>
        <taxon>Streptophyta</taxon>
        <taxon>Embryophyta</taxon>
        <taxon>Tracheophyta</taxon>
        <taxon>Spermatophyta</taxon>
        <taxon>Magnoliopsida</taxon>
        <taxon>eudicotyledons</taxon>
        <taxon>Gunneridae</taxon>
        <taxon>Pentapetalae</taxon>
        <taxon>asterids</taxon>
        <taxon>lamiids</taxon>
        <taxon>Lamiales</taxon>
        <taxon>Pedaliaceae</taxon>
        <taxon>Sesamum</taxon>
    </lineage>
</organism>
<evidence type="ECO:0000259" key="2">
    <source>
        <dbReference type="PROSITE" id="PS50090"/>
    </source>
</evidence>
<dbReference type="PANTHER" id="PTHR46327:SF3">
    <property type="entry name" value="TRANSCRIPTION FACTOR"/>
    <property type="match status" value="1"/>
</dbReference>
<dbReference type="InterPro" id="IPR044822">
    <property type="entry name" value="Myb_DNA-bind_4"/>
</dbReference>
<gene>
    <name evidence="3" type="ORF">Scaly_1397400</name>
</gene>
<dbReference type="PROSITE" id="PS50090">
    <property type="entry name" value="MYB_LIKE"/>
    <property type="match status" value="1"/>
</dbReference>
<reference evidence="3" key="2">
    <citation type="journal article" date="2024" name="Plant">
        <title>Genomic evolution and insights into agronomic trait innovations of Sesamum species.</title>
        <authorList>
            <person name="Miao H."/>
            <person name="Wang L."/>
            <person name="Qu L."/>
            <person name="Liu H."/>
            <person name="Sun Y."/>
            <person name="Le M."/>
            <person name="Wang Q."/>
            <person name="Wei S."/>
            <person name="Zheng Y."/>
            <person name="Lin W."/>
            <person name="Duan Y."/>
            <person name="Cao H."/>
            <person name="Xiong S."/>
            <person name="Wang X."/>
            <person name="Wei L."/>
            <person name="Li C."/>
            <person name="Ma Q."/>
            <person name="Ju M."/>
            <person name="Zhao R."/>
            <person name="Li G."/>
            <person name="Mu C."/>
            <person name="Tian Q."/>
            <person name="Mei H."/>
            <person name="Zhang T."/>
            <person name="Gao T."/>
            <person name="Zhang H."/>
        </authorList>
    </citation>
    <scope>NUCLEOTIDE SEQUENCE</scope>
    <source>
        <strain evidence="3">KEN8</strain>
    </source>
</reference>
<feature type="coiled-coil region" evidence="1">
    <location>
        <begin position="306"/>
        <end position="365"/>
    </location>
</feature>
<protein>
    <recommendedName>
        <fullName evidence="2">Myb-like domain-containing protein</fullName>
    </recommendedName>
</protein>
<reference evidence="3" key="1">
    <citation type="submission" date="2020-06" db="EMBL/GenBank/DDBJ databases">
        <authorList>
            <person name="Li T."/>
            <person name="Hu X."/>
            <person name="Zhang T."/>
            <person name="Song X."/>
            <person name="Zhang H."/>
            <person name="Dai N."/>
            <person name="Sheng W."/>
            <person name="Hou X."/>
            <person name="Wei L."/>
        </authorList>
    </citation>
    <scope>NUCLEOTIDE SEQUENCE</scope>
    <source>
        <strain evidence="3">KEN8</strain>
        <tissue evidence="3">Leaf</tissue>
    </source>
</reference>
<evidence type="ECO:0000313" key="3">
    <source>
        <dbReference type="EMBL" id="KAL0357117.1"/>
    </source>
</evidence>
<dbReference type="Pfam" id="PF13837">
    <property type="entry name" value="Myb_DNA-bind_4"/>
    <property type="match status" value="1"/>
</dbReference>
<keyword evidence="1" id="KW-0175">Coiled coil</keyword>
<dbReference type="EMBL" id="JACGWM010000008">
    <property type="protein sequence ID" value="KAL0357117.1"/>
    <property type="molecule type" value="Genomic_DNA"/>
</dbReference>
<dbReference type="Gene3D" id="1.10.10.60">
    <property type="entry name" value="Homeodomain-like"/>
    <property type="match status" value="1"/>
</dbReference>
<dbReference type="AlphaFoldDB" id="A0AAW2PPW8"/>
<name>A0AAW2PPW8_9LAMI</name>
<accession>A0AAW2PPW8</accession>